<comment type="caution">
    <text evidence="2">The sequence shown here is derived from an EMBL/GenBank/DDBJ whole genome shotgun (WGS) entry which is preliminary data.</text>
</comment>
<name>A0A6L5X4B1_9FIRM</name>
<sequence length="138" mass="15279">MKKSIQLVAAALFVCMLLTTPAMAANHFSFKFNDLYNYTYNESWTKANGSNAYTITLSRMNGLSMNTMSSTNIFGCRMKDMSIVPVVDDYHTFSNYVSNYAIGYRVKPNTGDTMKLGGKKDSASTSTAQLRISGYVTP</sequence>
<accession>A0A6L5X4B1</accession>
<feature type="chain" id="PRO_5026782168" evidence="1">
    <location>
        <begin position="25"/>
        <end position="138"/>
    </location>
</feature>
<organism evidence="2 3">
    <name type="scientific">Porcincola intestinalis</name>
    <dbReference type="NCBI Taxonomy" id="2606632"/>
    <lineage>
        <taxon>Bacteria</taxon>
        <taxon>Bacillati</taxon>
        <taxon>Bacillota</taxon>
        <taxon>Clostridia</taxon>
        <taxon>Lachnospirales</taxon>
        <taxon>Lachnospiraceae</taxon>
        <taxon>Porcincola</taxon>
    </lineage>
</organism>
<keyword evidence="1" id="KW-0732">Signal</keyword>
<dbReference type="AlphaFoldDB" id="A0A6L5X4B1"/>
<protein>
    <submittedName>
        <fullName evidence="2">Uncharacterized protein</fullName>
    </submittedName>
</protein>
<dbReference type="EMBL" id="VULZ01000003">
    <property type="protein sequence ID" value="MSS14297.1"/>
    <property type="molecule type" value="Genomic_DNA"/>
</dbReference>
<gene>
    <name evidence="2" type="ORF">FYJ35_04430</name>
</gene>
<reference evidence="2 3" key="1">
    <citation type="submission" date="2019-08" db="EMBL/GenBank/DDBJ databases">
        <title>In-depth cultivation of the pig gut microbiome towards novel bacterial diversity and tailored functional studies.</title>
        <authorList>
            <person name="Wylensek D."/>
            <person name="Hitch T.C.A."/>
            <person name="Clavel T."/>
        </authorList>
    </citation>
    <scope>NUCLEOTIDE SEQUENCE [LARGE SCALE GENOMIC DNA]</scope>
    <source>
        <strain evidence="2 3">Oil+RF-744-WCA-WT-11</strain>
    </source>
</reference>
<keyword evidence="3" id="KW-1185">Reference proteome</keyword>
<evidence type="ECO:0000256" key="1">
    <source>
        <dbReference type="SAM" id="SignalP"/>
    </source>
</evidence>
<proteinExistence type="predicted"/>
<feature type="signal peptide" evidence="1">
    <location>
        <begin position="1"/>
        <end position="24"/>
    </location>
</feature>
<dbReference type="Proteomes" id="UP000481852">
    <property type="component" value="Unassembled WGS sequence"/>
</dbReference>
<evidence type="ECO:0000313" key="2">
    <source>
        <dbReference type="EMBL" id="MSS14297.1"/>
    </source>
</evidence>
<evidence type="ECO:0000313" key="3">
    <source>
        <dbReference type="Proteomes" id="UP000481852"/>
    </source>
</evidence>
<dbReference type="RefSeq" id="WP_154523760.1">
    <property type="nucleotide sequence ID" value="NZ_JAQYJL010000016.1"/>
</dbReference>